<keyword evidence="4" id="KW-1185">Reference proteome</keyword>
<dbReference type="Pfam" id="PF01558">
    <property type="entry name" value="POR"/>
    <property type="match status" value="1"/>
</dbReference>
<keyword evidence="3" id="KW-0670">Pyruvate</keyword>
<accession>E8R998</accession>
<dbReference type="GO" id="GO:0016903">
    <property type="term" value="F:oxidoreductase activity, acting on the aldehyde or oxo group of donors"/>
    <property type="evidence" value="ECO:0007669"/>
    <property type="project" value="InterPro"/>
</dbReference>
<evidence type="ECO:0000256" key="1">
    <source>
        <dbReference type="ARBA" id="ARBA00023002"/>
    </source>
</evidence>
<feature type="domain" description="Pyruvate/ketoisovalerate oxidoreductase catalytic" evidence="2">
    <location>
        <begin position="13"/>
        <end position="192"/>
    </location>
</feature>
<dbReference type="RefSeq" id="WP_013562296.1">
    <property type="nucleotide sequence ID" value="NC_014961.1"/>
</dbReference>
<dbReference type="GeneID" id="10153465"/>
<evidence type="ECO:0000313" key="3">
    <source>
        <dbReference type="EMBL" id="ADV65074.1"/>
    </source>
</evidence>
<sequence length="199" mass="21447">MKTRFNLVLIGVGGQGIITLGRLIGLGCMHRGVDVSVAEVHGMSQRGGSVVVHVRIGEGESPIIPVAGAHSIIAMEMLESVRSLVYANNDTTLVINDFLWPPPLSKYPSREAILTAISGKGLRHYVYDANKASMEVTGSPISSNVALLGFTLAVDKELSKYISLEDVEWAIGRAFRGAVAEINKRLLRKSYEDGLKNAT</sequence>
<dbReference type="PANTHER" id="PTHR43854">
    <property type="entry name" value="INDOLEPYRUVATE OXIDOREDUCTASE SUBUNIT IORB"/>
    <property type="match status" value="1"/>
</dbReference>
<dbReference type="Proteomes" id="UP000001068">
    <property type="component" value="Chromosome"/>
</dbReference>
<dbReference type="HOGENOM" id="CLU_087284_1_1_2"/>
<dbReference type="EMBL" id="CP002363">
    <property type="protein sequence ID" value="ADV65074.1"/>
    <property type="molecule type" value="Genomic_DNA"/>
</dbReference>
<evidence type="ECO:0000259" key="2">
    <source>
        <dbReference type="Pfam" id="PF01558"/>
    </source>
</evidence>
<dbReference type="InterPro" id="IPR052198">
    <property type="entry name" value="IorB_Oxidoreductase"/>
</dbReference>
<gene>
    <name evidence="3" type="ordered locus">Desmu_0769</name>
</gene>
<dbReference type="Gene3D" id="3.40.920.10">
    <property type="entry name" value="Pyruvate-ferredoxin oxidoreductase, PFOR, domain III"/>
    <property type="match status" value="1"/>
</dbReference>
<evidence type="ECO:0000313" key="4">
    <source>
        <dbReference type="Proteomes" id="UP000001068"/>
    </source>
</evidence>
<name>E8R998_DESM0</name>
<dbReference type="OrthoDB" id="53326at2157"/>
<keyword evidence="1" id="KW-0560">Oxidoreductase</keyword>
<proteinExistence type="predicted"/>
<protein>
    <submittedName>
        <fullName evidence="3">Pyruvate/ketoisovalerate oxidoreductase, catalytic domain protein</fullName>
    </submittedName>
</protein>
<dbReference type="PANTHER" id="PTHR43854:SF1">
    <property type="entry name" value="INDOLEPYRUVATE OXIDOREDUCTASE SUBUNIT IORB"/>
    <property type="match status" value="1"/>
</dbReference>
<dbReference type="InterPro" id="IPR002869">
    <property type="entry name" value="Pyrv_flavodox_OxRed_cen"/>
</dbReference>
<reference evidence="4" key="1">
    <citation type="submission" date="2010-11" db="EMBL/GenBank/DDBJ databases">
        <title>The complete genome of Desulfurococcus mucosus DSM 2162.</title>
        <authorList>
            <consortium name="US DOE Joint Genome Institute (JGI-PGF)"/>
            <person name="Lucas S."/>
            <person name="Copeland A."/>
            <person name="Lapidus A."/>
            <person name="Bruce D."/>
            <person name="Goodwin L."/>
            <person name="Pitluck S."/>
            <person name="Kyrpides N."/>
            <person name="Mavromatis K."/>
            <person name="Pagani I."/>
            <person name="Ivanova N."/>
            <person name="Ovchinnikova G."/>
            <person name="Chertkov O."/>
            <person name="Held B."/>
            <person name="Brettin T."/>
            <person name="Detter J.C."/>
            <person name="Tapia R."/>
            <person name="Han C."/>
            <person name="Land M."/>
            <person name="Hauser L."/>
            <person name="Markowitz V."/>
            <person name="Cheng J.-F."/>
            <person name="Hugenholtz P."/>
            <person name="Woyke T."/>
            <person name="Wu D."/>
            <person name="Wirth R."/>
            <person name="Bilek Y."/>
            <person name="Hader T."/>
            <person name="Klenk H.-P."/>
            <person name="Eisen J.A."/>
        </authorList>
    </citation>
    <scope>NUCLEOTIDE SEQUENCE [LARGE SCALE GENOMIC DNA]</scope>
    <source>
        <strain evidence="4">ATCC 35584 / DSM 2162 / JCM 9187 / O7/1</strain>
    </source>
</reference>
<dbReference type="KEGG" id="dmu:Desmu_0769"/>
<dbReference type="STRING" id="765177.Desmu_0769"/>
<dbReference type="InterPro" id="IPR019752">
    <property type="entry name" value="Pyrv/ketoisovalerate_OxRed_cat"/>
</dbReference>
<organism evidence="3 4">
    <name type="scientific">Desulfurococcus mucosus (strain ATCC 35584 / DSM 2162 / JCM 9187 / O7/1)</name>
    <dbReference type="NCBI Taxonomy" id="765177"/>
    <lineage>
        <taxon>Archaea</taxon>
        <taxon>Thermoproteota</taxon>
        <taxon>Thermoprotei</taxon>
        <taxon>Desulfurococcales</taxon>
        <taxon>Desulfurococcaceae</taxon>
        <taxon>Desulfurococcus</taxon>
    </lineage>
</organism>
<reference evidence="3 4" key="2">
    <citation type="journal article" date="2011" name="Stand. Genomic Sci.">
        <title>Complete genome sequence of Desulfurococcus mucosus type strain (O7/1).</title>
        <authorList>
            <person name="Wirth R."/>
            <person name="Chertkov O."/>
            <person name="Held B."/>
            <person name="Lapidus A."/>
            <person name="Nolan M."/>
            <person name="Lucas S."/>
            <person name="Hammon N."/>
            <person name="Deshpande S."/>
            <person name="Cheng J.F."/>
            <person name="Tapia R."/>
            <person name="Han C."/>
            <person name="Goodwin L."/>
            <person name="Pitluck S."/>
            <person name="Liolios K."/>
            <person name="Ioanna P."/>
            <person name="Ivanova N."/>
            <person name="Mavromatis K."/>
            <person name="Mikhailova N."/>
            <person name="Pati A."/>
            <person name="Chen A."/>
            <person name="Palaniappan K."/>
            <person name="Land M."/>
            <person name="Hauser L."/>
            <person name="Chang Y.J."/>
            <person name="Jeffries C.D."/>
            <person name="Bilek Y."/>
            <person name="Hader T."/>
            <person name="Rohde M."/>
            <person name="Spring S."/>
            <person name="Sikorski J."/>
            <person name="Goker M."/>
            <person name="Woyke T."/>
            <person name="Bristow J."/>
            <person name="Eisen J.A."/>
            <person name="Markowitz V."/>
            <person name="Hugenholtz P."/>
            <person name="Kyrpides N.C."/>
            <person name="Klenk H.P."/>
        </authorList>
    </citation>
    <scope>NUCLEOTIDE SEQUENCE [LARGE SCALE GENOMIC DNA]</scope>
    <source>
        <strain evidence="4">ATCC 35584 / DSM 2162 / JCM 9187 / O7/1</strain>
    </source>
</reference>
<dbReference type="AlphaFoldDB" id="E8R998"/>
<dbReference type="eggNOG" id="arCOG01602">
    <property type="taxonomic scope" value="Archaea"/>
</dbReference>
<dbReference type="SUPFAM" id="SSF53323">
    <property type="entry name" value="Pyruvate-ferredoxin oxidoreductase, PFOR, domain III"/>
    <property type="match status" value="1"/>
</dbReference>